<keyword evidence="2" id="KW-0804">Transcription</keyword>
<dbReference type="Pfam" id="PF06445">
    <property type="entry name" value="GyrI-like"/>
    <property type="match status" value="1"/>
</dbReference>
<dbReference type="SUPFAM" id="SSF46689">
    <property type="entry name" value="Homeodomain-like"/>
    <property type="match status" value="1"/>
</dbReference>
<dbReference type="InterPro" id="IPR050908">
    <property type="entry name" value="SmbC-like"/>
</dbReference>
<evidence type="ECO:0000259" key="3">
    <source>
        <dbReference type="PROSITE" id="PS01124"/>
    </source>
</evidence>
<evidence type="ECO:0000256" key="1">
    <source>
        <dbReference type="ARBA" id="ARBA00023015"/>
    </source>
</evidence>
<dbReference type="InterPro" id="IPR018060">
    <property type="entry name" value="HTH_AraC"/>
</dbReference>
<sequence>MKIENIQKILMFLEDNYHRQIDPKELEDISNYSYRNIQRIFNSILKETIGDFCIRLKLENAYKQLVYTDHSIVGIAYDVGYSNNQSFAKAFKNKFLVTPLQARQNKKILFDEYVNVKKEMLSFIDFEYVYREEISVYYKILMSNNYDNSAINELWDAVIEKNRTIAPYDCFGVIVDQPIISDKEKSRYEVCIGSCVNPKLYLSKTIFGGWYAKYIHLGSYDEIEETYREIYYRWIYESDYELGTLSIIEQYIENEKSANFITEIYVPVKRKLSK</sequence>
<dbReference type="RefSeq" id="WP_290265161.1">
    <property type="nucleotide sequence ID" value="NZ_JAUFQQ010000003.1"/>
</dbReference>
<organism evidence="4 5">
    <name type="scientific">Flavobacterium branchiarum</name>
    <dbReference type="NCBI Taxonomy" id="1114870"/>
    <lineage>
        <taxon>Bacteria</taxon>
        <taxon>Pseudomonadati</taxon>
        <taxon>Bacteroidota</taxon>
        <taxon>Flavobacteriia</taxon>
        <taxon>Flavobacteriales</taxon>
        <taxon>Flavobacteriaceae</taxon>
        <taxon>Flavobacterium</taxon>
    </lineage>
</organism>
<accession>A0ABV5FH49</accession>
<dbReference type="PANTHER" id="PTHR40055:SF1">
    <property type="entry name" value="TRANSCRIPTIONAL REGULATOR YGIV-RELATED"/>
    <property type="match status" value="1"/>
</dbReference>
<dbReference type="InterPro" id="IPR009057">
    <property type="entry name" value="Homeodomain-like_sf"/>
</dbReference>
<dbReference type="Gene3D" id="1.10.10.60">
    <property type="entry name" value="Homeodomain-like"/>
    <property type="match status" value="1"/>
</dbReference>
<dbReference type="SMART" id="SM00871">
    <property type="entry name" value="AraC_E_bind"/>
    <property type="match status" value="1"/>
</dbReference>
<dbReference type="Gene3D" id="3.20.80.10">
    <property type="entry name" value="Regulatory factor, effector binding domain"/>
    <property type="match status" value="1"/>
</dbReference>
<dbReference type="Pfam" id="PF12833">
    <property type="entry name" value="HTH_18"/>
    <property type="match status" value="1"/>
</dbReference>
<proteinExistence type="predicted"/>
<dbReference type="Proteomes" id="UP001589589">
    <property type="component" value="Unassembled WGS sequence"/>
</dbReference>
<feature type="domain" description="HTH araC/xylS-type" evidence="3">
    <location>
        <begin position="7"/>
        <end position="105"/>
    </location>
</feature>
<protein>
    <submittedName>
        <fullName evidence="4">GyrI-like domain-containing protein</fullName>
    </submittedName>
</protein>
<dbReference type="InterPro" id="IPR011256">
    <property type="entry name" value="Reg_factor_effector_dom_sf"/>
</dbReference>
<dbReference type="InterPro" id="IPR010499">
    <property type="entry name" value="AraC_E-bd"/>
</dbReference>
<dbReference type="InterPro" id="IPR029442">
    <property type="entry name" value="GyrI-like"/>
</dbReference>
<comment type="caution">
    <text evidence="4">The sequence shown here is derived from an EMBL/GenBank/DDBJ whole genome shotgun (WGS) entry which is preliminary data.</text>
</comment>
<dbReference type="SUPFAM" id="SSF55136">
    <property type="entry name" value="Probable bacterial effector-binding domain"/>
    <property type="match status" value="1"/>
</dbReference>
<evidence type="ECO:0000313" key="4">
    <source>
        <dbReference type="EMBL" id="MFB9062757.1"/>
    </source>
</evidence>
<dbReference type="PANTHER" id="PTHR40055">
    <property type="entry name" value="TRANSCRIPTIONAL REGULATOR YGIV-RELATED"/>
    <property type="match status" value="1"/>
</dbReference>
<name>A0ABV5FH49_9FLAO</name>
<keyword evidence="5" id="KW-1185">Reference proteome</keyword>
<reference evidence="4 5" key="1">
    <citation type="submission" date="2024-09" db="EMBL/GenBank/DDBJ databases">
        <authorList>
            <person name="Sun Q."/>
            <person name="Mori K."/>
        </authorList>
    </citation>
    <scope>NUCLEOTIDE SEQUENCE [LARGE SCALE GENOMIC DNA]</scope>
    <source>
        <strain evidence="4 5">CECT 7908</strain>
    </source>
</reference>
<dbReference type="EMBL" id="JBHMEX010000007">
    <property type="protein sequence ID" value="MFB9062757.1"/>
    <property type="molecule type" value="Genomic_DNA"/>
</dbReference>
<keyword evidence="1" id="KW-0805">Transcription regulation</keyword>
<dbReference type="SMART" id="SM00342">
    <property type="entry name" value="HTH_ARAC"/>
    <property type="match status" value="1"/>
</dbReference>
<dbReference type="PROSITE" id="PS01124">
    <property type="entry name" value="HTH_ARAC_FAMILY_2"/>
    <property type="match status" value="1"/>
</dbReference>
<evidence type="ECO:0000313" key="5">
    <source>
        <dbReference type="Proteomes" id="UP001589589"/>
    </source>
</evidence>
<evidence type="ECO:0000256" key="2">
    <source>
        <dbReference type="ARBA" id="ARBA00023163"/>
    </source>
</evidence>
<gene>
    <name evidence="4" type="ORF">ACFFUQ_01910</name>
</gene>